<feature type="region of interest" description="Disordered" evidence="1">
    <location>
        <begin position="18"/>
        <end position="51"/>
    </location>
</feature>
<accession>A0A918LXE1</accession>
<dbReference type="AlphaFoldDB" id="A0A918LXE1"/>
<keyword evidence="3" id="KW-1185">Reference proteome</keyword>
<proteinExistence type="predicted"/>
<dbReference type="RefSeq" id="WP_189713320.1">
    <property type="nucleotide sequence ID" value="NZ_BMSA01000014.1"/>
</dbReference>
<organism evidence="2 3">
    <name type="scientific">Streptomyces phaeofaciens</name>
    <dbReference type="NCBI Taxonomy" id="68254"/>
    <lineage>
        <taxon>Bacteria</taxon>
        <taxon>Bacillati</taxon>
        <taxon>Actinomycetota</taxon>
        <taxon>Actinomycetes</taxon>
        <taxon>Kitasatosporales</taxon>
        <taxon>Streptomycetaceae</taxon>
        <taxon>Streptomyces</taxon>
    </lineage>
</organism>
<reference evidence="2" key="1">
    <citation type="journal article" date="2014" name="Int. J. Syst. Evol. Microbiol.">
        <title>Complete genome sequence of Corynebacterium casei LMG S-19264T (=DSM 44701T), isolated from a smear-ripened cheese.</title>
        <authorList>
            <consortium name="US DOE Joint Genome Institute (JGI-PGF)"/>
            <person name="Walter F."/>
            <person name="Albersmeier A."/>
            <person name="Kalinowski J."/>
            <person name="Ruckert C."/>
        </authorList>
    </citation>
    <scope>NUCLEOTIDE SEQUENCE</scope>
    <source>
        <strain evidence="2">JCM 4125</strain>
    </source>
</reference>
<protein>
    <submittedName>
        <fullName evidence="2">Uncharacterized protein</fullName>
    </submittedName>
</protein>
<sequence>MLERFPDEDGACRRLYALPTAEGPPSVPLTPEEAGRLLGRPARHEGGCPPP</sequence>
<dbReference type="Proteomes" id="UP000646776">
    <property type="component" value="Unassembled WGS sequence"/>
</dbReference>
<evidence type="ECO:0000313" key="3">
    <source>
        <dbReference type="Proteomes" id="UP000646776"/>
    </source>
</evidence>
<dbReference type="EMBL" id="BMSA01000014">
    <property type="protein sequence ID" value="GGT63847.1"/>
    <property type="molecule type" value="Genomic_DNA"/>
</dbReference>
<name>A0A918LXE1_9ACTN</name>
<evidence type="ECO:0000313" key="2">
    <source>
        <dbReference type="EMBL" id="GGT63847.1"/>
    </source>
</evidence>
<feature type="compositionally biased region" description="Basic and acidic residues" evidence="1">
    <location>
        <begin position="42"/>
        <end position="51"/>
    </location>
</feature>
<evidence type="ECO:0000256" key="1">
    <source>
        <dbReference type="SAM" id="MobiDB-lite"/>
    </source>
</evidence>
<comment type="caution">
    <text evidence="2">The sequence shown here is derived from an EMBL/GenBank/DDBJ whole genome shotgun (WGS) entry which is preliminary data.</text>
</comment>
<reference evidence="2" key="2">
    <citation type="submission" date="2020-09" db="EMBL/GenBank/DDBJ databases">
        <authorList>
            <person name="Sun Q."/>
            <person name="Ohkuma M."/>
        </authorList>
    </citation>
    <scope>NUCLEOTIDE SEQUENCE</scope>
    <source>
        <strain evidence="2">JCM 4125</strain>
    </source>
</reference>
<gene>
    <name evidence="2" type="ORF">GCM10010226_46920</name>
</gene>